<dbReference type="SMR" id="A0A1D8PS27"/>
<dbReference type="EMBL" id="CP017630">
    <property type="protein sequence ID" value="AOW30942.1"/>
    <property type="molecule type" value="Genomic_DNA"/>
</dbReference>
<feature type="transmembrane region" description="Helical" evidence="10">
    <location>
        <begin position="193"/>
        <end position="211"/>
    </location>
</feature>
<feature type="transmembrane region" description="Helical" evidence="10">
    <location>
        <begin position="417"/>
        <end position="435"/>
    </location>
</feature>
<evidence type="ECO:0000256" key="3">
    <source>
        <dbReference type="ARBA" id="ARBA00022448"/>
    </source>
</evidence>
<feature type="transmembrane region" description="Helical" evidence="10">
    <location>
        <begin position="253"/>
        <end position="270"/>
    </location>
</feature>
<dbReference type="RefSeq" id="XP_019331059.1">
    <property type="nucleotide sequence ID" value="XM_019475514.1"/>
</dbReference>
<feature type="transmembrane region" description="Helical" evidence="10">
    <location>
        <begin position="381"/>
        <end position="405"/>
    </location>
</feature>
<protein>
    <submittedName>
        <fullName evidence="12">Ptr2p</fullName>
    </submittedName>
</protein>
<name>A0A1D8PS27_CANAL</name>
<evidence type="ECO:0000256" key="7">
    <source>
        <dbReference type="ARBA" id="ARBA00023136"/>
    </source>
</evidence>
<dbReference type="FunFam" id="1.20.1250.20:FF:000085">
    <property type="entry name" value="MFS peptide transporter Ptr2"/>
    <property type="match status" value="1"/>
</dbReference>
<dbReference type="AlphaFoldDB" id="A0A1D8PS27"/>
<evidence type="ECO:0000313" key="11">
    <source>
        <dbReference type="CGD" id="CAL0000200802"/>
    </source>
</evidence>
<keyword evidence="5" id="KW-0653">Protein transport</keyword>
<keyword evidence="13" id="KW-1185">Reference proteome</keyword>
<proteinExistence type="inferred from homology"/>
<keyword evidence="7 10" id="KW-0472">Membrane</keyword>
<dbReference type="VEuPathDB" id="FungiDB:CR_01830C_A"/>
<dbReference type="SUPFAM" id="SSF103473">
    <property type="entry name" value="MFS general substrate transporter"/>
    <property type="match status" value="1"/>
</dbReference>
<feature type="transmembrane region" description="Helical" evidence="10">
    <location>
        <begin position="134"/>
        <end position="154"/>
    </location>
</feature>
<evidence type="ECO:0000256" key="2">
    <source>
        <dbReference type="ARBA" id="ARBA00005982"/>
    </source>
</evidence>
<accession>A0A1D8PS27</accession>
<dbReference type="eggNOG" id="KOG1237">
    <property type="taxonomic scope" value="Eukaryota"/>
</dbReference>
<comment type="subcellular location">
    <subcellularLocation>
        <location evidence="1 8">Membrane</location>
        <topology evidence="1 8">Multi-pass membrane protein</topology>
    </subcellularLocation>
</comment>
<feature type="transmembrane region" description="Helical" evidence="10">
    <location>
        <begin position="529"/>
        <end position="552"/>
    </location>
</feature>
<feature type="transmembrane region" description="Helical" evidence="10">
    <location>
        <begin position="276"/>
        <end position="298"/>
    </location>
</feature>
<dbReference type="CGD" id="CAL0000200802">
    <property type="gene designation" value="PTR2"/>
</dbReference>
<evidence type="ECO:0000256" key="5">
    <source>
        <dbReference type="ARBA" id="ARBA00022856"/>
    </source>
</evidence>
<evidence type="ECO:0000256" key="8">
    <source>
        <dbReference type="RuleBase" id="RU003755"/>
    </source>
</evidence>
<dbReference type="GO" id="GO:0140206">
    <property type="term" value="P:dipeptide import across plasma membrane"/>
    <property type="evidence" value="ECO:0000318"/>
    <property type="project" value="GO_Central"/>
</dbReference>
<feature type="transmembrane region" description="Helical" evidence="10">
    <location>
        <begin position="166"/>
        <end position="187"/>
    </location>
</feature>
<reference evidence="12 13" key="2">
    <citation type="journal article" date="2007" name="Genome Biol.">
        <title>Assembly of the Candida albicans genome into sixteen supercontigs aligned on the eight chromosomes.</title>
        <authorList>
            <person name="van het Hoog M."/>
            <person name="Rast T.J."/>
            <person name="Martchenko M."/>
            <person name="Grindle S."/>
            <person name="Dignard D."/>
            <person name="Hogues H."/>
            <person name="Cuomo C."/>
            <person name="Berriman M."/>
            <person name="Scherer S."/>
            <person name="Magee B.B."/>
            <person name="Whiteway M."/>
            <person name="Chibana H."/>
            <person name="Nantel A."/>
            <person name="Magee P.T."/>
        </authorList>
    </citation>
    <scope>GENOME REANNOTATION</scope>
    <source>
        <strain evidence="13">SC5314 / ATCC MYA-2876</strain>
    </source>
</reference>
<dbReference type="GO" id="GO:0071916">
    <property type="term" value="F:dipeptide transmembrane transporter activity"/>
    <property type="evidence" value="ECO:0000315"/>
    <property type="project" value="CGD"/>
</dbReference>
<dbReference type="InterPro" id="IPR000109">
    <property type="entry name" value="POT_fam"/>
</dbReference>
<gene>
    <name evidence="11 12" type="primary">PTR2</name>
    <name evidence="12" type="ordered locus">CAALFM_CR01830CA</name>
    <name evidence="11" type="ordered locus">orf19.10115</name>
</gene>
<dbReference type="GO" id="GO:0005886">
    <property type="term" value="C:plasma membrane"/>
    <property type="evidence" value="ECO:0000318"/>
    <property type="project" value="GO_Central"/>
</dbReference>
<evidence type="ECO:0000313" key="13">
    <source>
        <dbReference type="Proteomes" id="UP000000559"/>
    </source>
</evidence>
<keyword evidence="4 8" id="KW-0812">Transmembrane</keyword>
<evidence type="ECO:0000256" key="9">
    <source>
        <dbReference type="SAM" id="MobiDB-lite"/>
    </source>
</evidence>
<keyword evidence="3 8" id="KW-0813">Transport</keyword>
<feature type="transmembrane region" description="Helical" evidence="10">
    <location>
        <begin position="496"/>
        <end position="517"/>
    </location>
</feature>
<dbReference type="PROSITE" id="PS01022">
    <property type="entry name" value="PTR2_1"/>
    <property type="match status" value="1"/>
</dbReference>
<evidence type="ECO:0000313" key="12">
    <source>
        <dbReference type="EMBL" id="AOW30942.1"/>
    </source>
</evidence>
<feature type="region of interest" description="Disordered" evidence="9">
    <location>
        <begin position="1"/>
        <end position="20"/>
    </location>
</feature>
<sequence length="623" mass="69928">MVSSDFENEKQPDVVQVLTDEKNISLDDKYDYEDPKNYSTNYVDDYNPKGLRRPTPQESKSLRRVIGNIRYSTFMLCICEFAERASYYSTTGILTNYIQRRIDPDSPHGWGAPPPGSPDASAGALGKGLQAASALTNLLTFLAYVFPLIGGYLGDSTIGRWKAIQWGVFFGFVGHLFFIFASIPQAIENANAGLGLCVIAIITLSAGSGLMKPNLLPLVLDQYPEERDMVKVLPTGESIILDREKSLSRITNVFYLAINIGAFLQIATSYCERRVGFWLAFFVPMILYIIVPIFLFIVKPKLKIKPPQGQVMTNVVKILAVLFSGNFIKRLWNGTFWDHARPSHMEARGTIYYNSKKKSAITWSDQWILDIKQTFDSCKIFLYYIIFNLADSGLGSVETSLIGAMKLDGVPNDLFNNFNPLTIIILIPILEYGLYPLLNKFKIDFKPIWRICFGFVVCSFSQIAGFVLQKQVYEQSPCGYYATNCDSPAPITAWKASSLFILAAAGECWAYTTAYELAYTRSPPALKSLVYALFLVMSAFSAALSLAITPALKDPNLHWVFLAIGLAGFLCAIVMLAQFWNLDKWMENETNERERLDREEEEEANRGIHDVDHPIEAIVSIKS</sequence>
<keyword evidence="6 10" id="KW-1133">Transmembrane helix</keyword>
<evidence type="ECO:0000256" key="10">
    <source>
        <dbReference type="SAM" id="Phobius"/>
    </source>
</evidence>
<dbReference type="PROSITE" id="PS01023">
    <property type="entry name" value="PTR2_2"/>
    <property type="match status" value="1"/>
</dbReference>
<evidence type="ECO:0000256" key="6">
    <source>
        <dbReference type="ARBA" id="ARBA00022989"/>
    </source>
</evidence>
<reference evidence="12 13" key="1">
    <citation type="journal article" date="2004" name="Proc. Natl. Acad. Sci. U.S.A.">
        <title>The diploid genome sequence of Candida albicans.</title>
        <authorList>
            <person name="Jones T."/>
            <person name="Federspiel N.A."/>
            <person name="Chibana H."/>
            <person name="Dungan J."/>
            <person name="Kalman S."/>
            <person name="Magee B.B."/>
            <person name="Newport G."/>
            <person name="Thorstenson Y.R."/>
            <person name="Agabian N."/>
            <person name="Magee P.T."/>
            <person name="Davis R.W."/>
            <person name="Scherer S."/>
        </authorList>
    </citation>
    <scope>NUCLEOTIDE SEQUENCE [LARGE SCALE GENOMIC DNA]</scope>
    <source>
        <strain evidence="13">SC5314 / ATCC MYA-2876</strain>
    </source>
</reference>
<dbReference type="STRING" id="237561.A0A1D8PS27"/>
<dbReference type="CDD" id="cd17350">
    <property type="entry name" value="MFS_PTR2"/>
    <property type="match status" value="1"/>
</dbReference>
<dbReference type="Gene3D" id="1.20.1250.20">
    <property type="entry name" value="MFS general substrate transporter like domains"/>
    <property type="match status" value="1"/>
</dbReference>
<dbReference type="OrthoDB" id="8904098at2759"/>
<dbReference type="InterPro" id="IPR036259">
    <property type="entry name" value="MFS_trans_sf"/>
</dbReference>
<dbReference type="GeneID" id="3640089"/>
<feature type="transmembrane region" description="Helical" evidence="10">
    <location>
        <begin position="447"/>
        <end position="468"/>
    </location>
</feature>
<reference evidence="12 13" key="3">
    <citation type="journal article" date="2013" name="Genome Biol.">
        <title>Assembly of a phased diploid Candida albicans genome facilitates allele-specific measurements and provides a simple model for repeat and indel structure.</title>
        <authorList>
            <person name="Muzzey D."/>
            <person name="Schwartz K."/>
            <person name="Weissman J.S."/>
            <person name="Sherlock G."/>
        </authorList>
    </citation>
    <scope>NUCLEOTIDE SEQUENCE [LARGE SCALE GENOMIC DNA]</scope>
    <source>
        <strain evidence="13">SC5314 / ATCC MYA-2876</strain>
    </source>
</reference>
<feature type="transmembrane region" description="Helical" evidence="10">
    <location>
        <begin position="558"/>
        <end position="580"/>
    </location>
</feature>
<feature type="region of interest" description="Disordered" evidence="9">
    <location>
        <begin position="31"/>
        <end position="58"/>
    </location>
</feature>
<dbReference type="InterPro" id="IPR018456">
    <property type="entry name" value="PTR2_symporter_CS"/>
</dbReference>
<dbReference type="KEGG" id="cal:CAALFM_CR01830CA"/>
<dbReference type="GO" id="GO:0042939">
    <property type="term" value="P:tripeptide transport"/>
    <property type="evidence" value="ECO:0000315"/>
    <property type="project" value="CGD"/>
</dbReference>
<evidence type="ECO:0000256" key="1">
    <source>
        <dbReference type="ARBA" id="ARBA00004141"/>
    </source>
</evidence>
<dbReference type="GO" id="GO:0042937">
    <property type="term" value="F:tripeptide transmembrane transporter activity"/>
    <property type="evidence" value="ECO:0000315"/>
    <property type="project" value="CGD"/>
</dbReference>
<keyword evidence="5" id="KW-0571">Peptide transport</keyword>
<dbReference type="Proteomes" id="UP000000559">
    <property type="component" value="Chromosome R"/>
</dbReference>
<organism evidence="12 13">
    <name type="scientific">Candida albicans (strain SC5314 / ATCC MYA-2876)</name>
    <name type="common">Yeast</name>
    <dbReference type="NCBI Taxonomy" id="237561"/>
    <lineage>
        <taxon>Eukaryota</taxon>
        <taxon>Fungi</taxon>
        <taxon>Dikarya</taxon>
        <taxon>Ascomycota</taxon>
        <taxon>Saccharomycotina</taxon>
        <taxon>Pichiomycetes</taxon>
        <taxon>Debaryomycetaceae</taxon>
        <taxon>Candida/Lodderomyces clade</taxon>
        <taxon>Candida</taxon>
    </lineage>
</organism>
<dbReference type="PANTHER" id="PTHR11654">
    <property type="entry name" value="OLIGOPEPTIDE TRANSPORTER-RELATED"/>
    <property type="match status" value="1"/>
</dbReference>
<evidence type="ECO:0000256" key="4">
    <source>
        <dbReference type="ARBA" id="ARBA00022692"/>
    </source>
</evidence>
<dbReference type="GO" id="GO:0042938">
    <property type="term" value="P:dipeptide transport"/>
    <property type="evidence" value="ECO:0000315"/>
    <property type="project" value="CGD"/>
</dbReference>
<dbReference type="Pfam" id="PF00854">
    <property type="entry name" value="PTR2"/>
    <property type="match status" value="1"/>
</dbReference>
<dbReference type="InParanoid" id="A0A1D8PS27"/>
<comment type="similarity">
    <text evidence="2 8">Belongs to the major facilitator superfamily. Proton-dependent oligopeptide transporter (POT/PTR) (TC 2.A.17) family.</text>
</comment>